<protein>
    <submittedName>
        <fullName evidence="3">FliH protein</fullName>
    </submittedName>
</protein>
<gene>
    <name evidence="3" type="ORF">OW729_13350</name>
</gene>
<evidence type="ECO:0000313" key="4">
    <source>
        <dbReference type="Proteomes" id="UP001144612"/>
    </source>
</evidence>
<comment type="caution">
    <text evidence="3">The sequence shown here is derived from an EMBL/GenBank/DDBJ whole genome shotgun (WGS) entry which is preliminary data.</text>
</comment>
<sequence>MLSSSRVIKSNSTIESGKVEINTEYVCKKNKELAEKNAKDFIENYEVLARTMLENARKQGEELISRAYHEAQQIEEDAYRKGYDEGLETGYKEAYEKGVGEANEYYENISKQAQMELEETNAKIDKMFFQANQDYLNYLDEKKEDVKDLVITIAENILQKEIKEKDSIGNMILDAMEVNLKSKTVIVKARSEYIDDVKSKIEIWKSGNVFNGDVFVVADDTLDEGSAIIQRENGKIVVDAIKALDKVKEIMFSNDQ</sequence>
<organism evidence="3 4">
    <name type="scientific">Clostridium brassicae</name>
    <dbReference type="NCBI Taxonomy" id="2999072"/>
    <lineage>
        <taxon>Bacteria</taxon>
        <taxon>Bacillati</taxon>
        <taxon>Bacillota</taxon>
        <taxon>Clostridia</taxon>
        <taxon>Eubacteriales</taxon>
        <taxon>Clostridiaceae</taxon>
        <taxon>Clostridium</taxon>
    </lineage>
</organism>
<dbReference type="EMBL" id="JAPQFJ010000014">
    <property type="protein sequence ID" value="MCY6959600.1"/>
    <property type="molecule type" value="Genomic_DNA"/>
</dbReference>
<evidence type="ECO:0000256" key="1">
    <source>
        <dbReference type="ARBA" id="ARBA00022448"/>
    </source>
</evidence>
<keyword evidence="2" id="KW-0653">Protein transport</keyword>
<accession>A0ABT4DBD6</accession>
<keyword evidence="4" id="KW-1185">Reference proteome</keyword>
<dbReference type="PANTHER" id="PTHR34982:SF1">
    <property type="entry name" value="FLAGELLAR ASSEMBLY PROTEIN FLIH"/>
    <property type="match status" value="1"/>
</dbReference>
<dbReference type="PANTHER" id="PTHR34982">
    <property type="entry name" value="YOP PROTEINS TRANSLOCATION PROTEIN L"/>
    <property type="match status" value="1"/>
</dbReference>
<proteinExistence type="predicted"/>
<reference evidence="3" key="1">
    <citation type="submission" date="2022-12" db="EMBL/GenBank/DDBJ databases">
        <title>Clostridium sp. nov., isolated from industrial wastewater.</title>
        <authorList>
            <person name="Jiayan W."/>
        </authorList>
    </citation>
    <scope>NUCLEOTIDE SEQUENCE</scope>
    <source>
        <strain evidence="3">ZC22-4</strain>
    </source>
</reference>
<evidence type="ECO:0000256" key="2">
    <source>
        <dbReference type="ARBA" id="ARBA00022927"/>
    </source>
</evidence>
<dbReference type="RefSeq" id="WP_268062029.1">
    <property type="nucleotide sequence ID" value="NZ_JAPQFJ010000014.1"/>
</dbReference>
<dbReference type="InterPro" id="IPR051472">
    <property type="entry name" value="T3SS_Stator/FliH"/>
</dbReference>
<name>A0ABT4DBD6_9CLOT</name>
<keyword evidence="1" id="KW-0813">Transport</keyword>
<dbReference type="Proteomes" id="UP001144612">
    <property type="component" value="Unassembled WGS sequence"/>
</dbReference>
<evidence type="ECO:0000313" key="3">
    <source>
        <dbReference type="EMBL" id="MCY6959600.1"/>
    </source>
</evidence>